<evidence type="ECO:0000313" key="10">
    <source>
        <dbReference type="Proteomes" id="UP000247409"/>
    </source>
</evidence>
<feature type="transmembrane region" description="Helical" evidence="7">
    <location>
        <begin position="187"/>
        <end position="210"/>
    </location>
</feature>
<dbReference type="STRING" id="448386.A0A2V3IZJ3"/>
<comment type="caution">
    <text evidence="9">The sequence shown here is derived from an EMBL/GenBank/DDBJ whole genome shotgun (WGS) entry which is preliminary data.</text>
</comment>
<dbReference type="PANTHER" id="PTHR12677">
    <property type="entry name" value="GOLGI APPARATUS MEMBRANE PROTEIN TVP38-RELATED"/>
    <property type="match status" value="1"/>
</dbReference>
<comment type="subcellular location">
    <subcellularLocation>
        <location evidence="1">Cell membrane</location>
        <topology evidence="1">Multi-pass membrane protein</topology>
    </subcellularLocation>
</comment>
<dbReference type="Proteomes" id="UP000247409">
    <property type="component" value="Unassembled WGS sequence"/>
</dbReference>
<keyword evidence="3 7" id="KW-0812">Transmembrane</keyword>
<evidence type="ECO:0000256" key="4">
    <source>
        <dbReference type="ARBA" id="ARBA00022989"/>
    </source>
</evidence>
<name>A0A2V3IZJ3_9FLOR</name>
<evidence type="ECO:0000256" key="6">
    <source>
        <dbReference type="SAM" id="MobiDB-lite"/>
    </source>
</evidence>
<evidence type="ECO:0000313" key="9">
    <source>
        <dbReference type="EMBL" id="PXF47558.1"/>
    </source>
</evidence>
<evidence type="ECO:0000256" key="2">
    <source>
        <dbReference type="ARBA" id="ARBA00022475"/>
    </source>
</evidence>
<gene>
    <name evidence="9" type="ORF">BWQ96_02702</name>
</gene>
<reference evidence="9 10" key="1">
    <citation type="journal article" date="2018" name="Mol. Biol. Evol.">
        <title>Analysis of the draft genome of the red seaweed Gracilariopsis chorda provides insights into genome size evolution in Rhodophyta.</title>
        <authorList>
            <person name="Lee J."/>
            <person name="Yang E.C."/>
            <person name="Graf L."/>
            <person name="Yang J.H."/>
            <person name="Qiu H."/>
            <person name="Zel Zion U."/>
            <person name="Chan C.X."/>
            <person name="Stephens T.G."/>
            <person name="Weber A.P.M."/>
            <person name="Boo G.H."/>
            <person name="Boo S.M."/>
            <person name="Kim K.M."/>
            <person name="Shin Y."/>
            <person name="Jung M."/>
            <person name="Lee S.J."/>
            <person name="Yim H.S."/>
            <person name="Lee J.H."/>
            <person name="Bhattacharya D."/>
            <person name="Yoon H.S."/>
        </authorList>
    </citation>
    <scope>NUCLEOTIDE SEQUENCE [LARGE SCALE GENOMIC DNA]</scope>
    <source>
        <strain evidence="9 10">SKKU-2015</strain>
        <tissue evidence="9">Whole body</tissue>
    </source>
</reference>
<keyword evidence="10" id="KW-1185">Reference proteome</keyword>
<keyword evidence="4 7" id="KW-1133">Transmembrane helix</keyword>
<feature type="domain" description="VTT" evidence="8">
    <location>
        <begin position="92"/>
        <end position="207"/>
    </location>
</feature>
<feature type="transmembrane region" description="Helical" evidence="7">
    <location>
        <begin position="105"/>
        <end position="126"/>
    </location>
</feature>
<feature type="region of interest" description="Disordered" evidence="6">
    <location>
        <begin position="1"/>
        <end position="25"/>
    </location>
</feature>
<dbReference type="GO" id="GO:0005886">
    <property type="term" value="C:plasma membrane"/>
    <property type="evidence" value="ECO:0007669"/>
    <property type="project" value="UniProtKB-SubCell"/>
</dbReference>
<keyword evidence="2" id="KW-1003">Cell membrane</keyword>
<keyword evidence="5 7" id="KW-0472">Membrane</keyword>
<feature type="transmembrane region" description="Helical" evidence="7">
    <location>
        <begin position="72"/>
        <end position="99"/>
    </location>
</feature>
<dbReference type="InterPro" id="IPR015414">
    <property type="entry name" value="TMEM64"/>
</dbReference>
<dbReference type="OrthoDB" id="202840at2759"/>
<sequence>MASDTSPPHSRPNVRESTLSDKPASRSSRWRNRIIMLFGLGVGAYAFAKLLQPLQLLPKISSYASSLGTTRAALLLACVNFCTVLLCFPANMGLMVAAGAFLPSLQAFCALFVSKTLAAAAAFALGRTLLQRRAAKFLETRPRLRRVLLESGKEGGWKFVLLMRLSPFPGFMLNYLLSMTGVSFMEYVIATMIGIAPSVVNLVLIGAAANDVRAGVVTGSTSILPVVLKIVCVASMAGAMVFFTRLSRRAFKDIEMDDSEAQLQP</sequence>
<evidence type="ECO:0000256" key="1">
    <source>
        <dbReference type="ARBA" id="ARBA00004651"/>
    </source>
</evidence>
<dbReference type="InterPro" id="IPR032816">
    <property type="entry name" value="VTT_dom"/>
</dbReference>
<dbReference type="PANTHER" id="PTHR12677:SF59">
    <property type="entry name" value="GOLGI APPARATUS MEMBRANE PROTEIN TVP38-RELATED"/>
    <property type="match status" value="1"/>
</dbReference>
<evidence type="ECO:0000256" key="5">
    <source>
        <dbReference type="ARBA" id="ARBA00023136"/>
    </source>
</evidence>
<feature type="transmembrane region" description="Helical" evidence="7">
    <location>
        <begin position="222"/>
        <end position="243"/>
    </location>
</feature>
<dbReference type="Pfam" id="PF09335">
    <property type="entry name" value="VTT_dom"/>
    <property type="match status" value="1"/>
</dbReference>
<proteinExistence type="predicted"/>
<dbReference type="EMBL" id="NBIV01000023">
    <property type="protein sequence ID" value="PXF47558.1"/>
    <property type="molecule type" value="Genomic_DNA"/>
</dbReference>
<feature type="transmembrane region" description="Helical" evidence="7">
    <location>
        <begin position="34"/>
        <end position="51"/>
    </location>
</feature>
<organism evidence="9 10">
    <name type="scientific">Gracilariopsis chorda</name>
    <dbReference type="NCBI Taxonomy" id="448386"/>
    <lineage>
        <taxon>Eukaryota</taxon>
        <taxon>Rhodophyta</taxon>
        <taxon>Florideophyceae</taxon>
        <taxon>Rhodymeniophycidae</taxon>
        <taxon>Gracilariales</taxon>
        <taxon>Gracilariaceae</taxon>
        <taxon>Gracilariopsis</taxon>
    </lineage>
</organism>
<protein>
    <recommendedName>
        <fullName evidence="8">VTT domain-containing protein</fullName>
    </recommendedName>
</protein>
<evidence type="ECO:0000256" key="7">
    <source>
        <dbReference type="SAM" id="Phobius"/>
    </source>
</evidence>
<dbReference type="AlphaFoldDB" id="A0A2V3IZJ3"/>
<evidence type="ECO:0000256" key="3">
    <source>
        <dbReference type="ARBA" id="ARBA00022692"/>
    </source>
</evidence>
<evidence type="ECO:0000259" key="8">
    <source>
        <dbReference type="Pfam" id="PF09335"/>
    </source>
</evidence>
<accession>A0A2V3IZJ3</accession>